<evidence type="ECO:0000313" key="2">
    <source>
        <dbReference type="Proteomes" id="UP000694520"/>
    </source>
</evidence>
<dbReference type="Proteomes" id="UP000694520">
    <property type="component" value="Chromosome 4"/>
</dbReference>
<organism evidence="1 2">
    <name type="scientific">Bos mutus grunniens</name>
    <name type="common">Wild yak</name>
    <name type="synonym">Bos grunniens</name>
    <dbReference type="NCBI Taxonomy" id="30521"/>
    <lineage>
        <taxon>Eukaryota</taxon>
        <taxon>Metazoa</taxon>
        <taxon>Chordata</taxon>
        <taxon>Craniata</taxon>
        <taxon>Vertebrata</taxon>
        <taxon>Euteleostomi</taxon>
        <taxon>Mammalia</taxon>
        <taxon>Eutheria</taxon>
        <taxon>Laurasiatheria</taxon>
        <taxon>Artiodactyla</taxon>
        <taxon>Ruminantia</taxon>
        <taxon>Pecora</taxon>
        <taxon>Bovidae</taxon>
        <taxon>Bovinae</taxon>
        <taxon>Bos</taxon>
    </lineage>
</organism>
<proteinExistence type="predicted"/>
<dbReference type="GeneTree" id="ENSGT00940000158094"/>
<reference evidence="1" key="3">
    <citation type="submission" date="2025-09" db="UniProtKB">
        <authorList>
            <consortium name="Ensembl"/>
        </authorList>
    </citation>
    <scope>IDENTIFICATION</scope>
</reference>
<keyword evidence="2" id="KW-1185">Reference proteome</keyword>
<dbReference type="Ensembl" id="ENSBGRT00000005996.1">
    <property type="protein sequence ID" value="ENSBGRP00000005225.1"/>
    <property type="gene ID" value="ENSBGRG00000003235.1"/>
</dbReference>
<reference evidence="1" key="2">
    <citation type="submission" date="2025-08" db="UniProtKB">
        <authorList>
            <consortium name="Ensembl"/>
        </authorList>
    </citation>
    <scope>IDENTIFICATION</scope>
</reference>
<evidence type="ECO:0000313" key="1">
    <source>
        <dbReference type="Ensembl" id="ENSBGRP00000005225.1"/>
    </source>
</evidence>
<protein>
    <submittedName>
        <fullName evidence="1">Uncharacterized protein</fullName>
    </submittedName>
</protein>
<sequence length="143" mass="16177">GARSPAWRTDSLPAEPRGKPIGFQTYSYSLSILPTPRPPLMPEKKIEVRCVFSLQENAVNGEHLWLETNVSGDLCYLGEESCQVRFAVSVRPKSALRRKCAVCKIVVHTACIEQLEKVRHLFRVCLLPFLLLIECPGERRSIE</sequence>
<accession>A0A8C0A4F4</accession>
<name>A0A8C0A4F4_BOSMU</name>
<dbReference type="AlphaFoldDB" id="A0A8C0A4F4"/>
<reference evidence="1" key="1">
    <citation type="submission" date="2019-05" db="EMBL/GenBank/DDBJ databases">
        <authorList>
            <person name="Zhang S."/>
            <person name="Liu J."/>
        </authorList>
    </citation>
    <scope>NUCLEOTIDE SEQUENCE [LARGE SCALE GENOMIC DNA]</scope>
</reference>
<dbReference type="Gene3D" id="3.30.60.20">
    <property type="match status" value="1"/>
</dbReference>